<feature type="transmembrane region" description="Helical" evidence="2">
    <location>
        <begin position="112"/>
        <end position="132"/>
    </location>
</feature>
<feature type="region of interest" description="Disordered" evidence="1">
    <location>
        <begin position="31"/>
        <end position="56"/>
    </location>
</feature>
<proteinExistence type="predicted"/>
<dbReference type="RefSeq" id="XP_018071335.1">
    <property type="nucleotide sequence ID" value="XM_018214993.1"/>
</dbReference>
<reference evidence="3 4" key="1">
    <citation type="submission" date="2015-10" db="EMBL/GenBank/DDBJ databases">
        <title>Full genome of DAOMC 229536 Phialocephala scopiformis, a fungal endophyte of spruce producing the potent anti-insectan compound rugulosin.</title>
        <authorList>
            <consortium name="DOE Joint Genome Institute"/>
            <person name="Walker A.K."/>
            <person name="Frasz S.L."/>
            <person name="Seifert K.A."/>
            <person name="Miller J.D."/>
            <person name="Mondo S.J."/>
            <person name="Labutti K."/>
            <person name="Lipzen A."/>
            <person name="Dockter R."/>
            <person name="Kennedy M."/>
            <person name="Grigoriev I.V."/>
            <person name="Spatafora J.W."/>
        </authorList>
    </citation>
    <scope>NUCLEOTIDE SEQUENCE [LARGE SCALE GENOMIC DNA]</scope>
    <source>
        <strain evidence="3 4">CBS 120377</strain>
    </source>
</reference>
<accession>A0A194X9Y2</accession>
<keyword evidence="2" id="KW-0472">Membrane</keyword>
<dbReference type="Proteomes" id="UP000070700">
    <property type="component" value="Unassembled WGS sequence"/>
</dbReference>
<gene>
    <name evidence="3" type="ORF">LY89DRAFT_684967</name>
</gene>
<keyword evidence="2" id="KW-0812">Transmembrane</keyword>
<evidence type="ECO:0000256" key="2">
    <source>
        <dbReference type="SAM" id="Phobius"/>
    </source>
</evidence>
<evidence type="ECO:0000256" key="1">
    <source>
        <dbReference type="SAM" id="MobiDB-lite"/>
    </source>
</evidence>
<keyword evidence="4" id="KW-1185">Reference proteome</keyword>
<evidence type="ECO:0000313" key="3">
    <source>
        <dbReference type="EMBL" id="KUJ16980.1"/>
    </source>
</evidence>
<evidence type="ECO:0000313" key="4">
    <source>
        <dbReference type="Proteomes" id="UP000070700"/>
    </source>
</evidence>
<dbReference type="AlphaFoldDB" id="A0A194X9Y2"/>
<dbReference type="GeneID" id="28824719"/>
<feature type="transmembrane region" description="Helical" evidence="2">
    <location>
        <begin position="80"/>
        <end position="100"/>
    </location>
</feature>
<feature type="compositionally biased region" description="Low complexity" evidence="1">
    <location>
        <begin position="31"/>
        <end position="43"/>
    </location>
</feature>
<organism evidence="3 4">
    <name type="scientific">Mollisia scopiformis</name>
    <name type="common">Conifer needle endophyte fungus</name>
    <name type="synonym">Phialocephala scopiformis</name>
    <dbReference type="NCBI Taxonomy" id="149040"/>
    <lineage>
        <taxon>Eukaryota</taxon>
        <taxon>Fungi</taxon>
        <taxon>Dikarya</taxon>
        <taxon>Ascomycota</taxon>
        <taxon>Pezizomycotina</taxon>
        <taxon>Leotiomycetes</taxon>
        <taxon>Helotiales</taxon>
        <taxon>Mollisiaceae</taxon>
        <taxon>Mollisia</taxon>
    </lineage>
</organism>
<feature type="compositionally biased region" description="Pro residues" evidence="1">
    <location>
        <begin position="44"/>
        <end position="56"/>
    </location>
</feature>
<dbReference type="InParanoid" id="A0A194X9Y2"/>
<name>A0A194X9Y2_MOLSC</name>
<sequence length="139" mass="14914">MFFNVSPHPRNRFPNSKLVFTTPLKFKPNSPRLSLLPSSSSSPSSPPVSPSPPLVTKPPPIFSSSVMSPWSALPEPLTTAHRSAVIAIPMAISTLLVLRMEDSARVRNASVLKARGLVGSLLWVWAGTYVALLDTLGLG</sequence>
<keyword evidence="2" id="KW-1133">Transmembrane helix</keyword>
<protein>
    <submittedName>
        <fullName evidence="3">Uncharacterized protein</fullName>
    </submittedName>
</protein>
<dbReference type="KEGG" id="psco:LY89DRAFT_684967"/>
<dbReference type="EMBL" id="KQ947415">
    <property type="protein sequence ID" value="KUJ16980.1"/>
    <property type="molecule type" value="Genomic_DNA"/>
</dbReference>